<name>A0A5J4U0I4_9EUKA</name>
<reference evidence="1 2" key="1">
    <citation type="submission" date="2019-03" db="EMBL/GenBank/DDBJ databases">
        <title>Single cell metagenomics reveals metabolic interactions within the superorganism composed of flagellate Streblomastix strix and complex community of Bacteroidetes bacteria on its surface.</title>
        <authorList>
            <person name="Treitli S.C."/>
            <person name="Kolisko M."/>
            <person name="Husnik F."/>
            <person name="Keeling P."/>
            <person name="Hampl V."/>
        </authorList>
    </citation>
    <scope>NUCLEOTIDE SEQUENCE [LARGE SCALE GENOMIC DNA]</scope>
    <source>
        <strain evidence="1">ST1C</strain>
    </source>
</reference>
<proteinExistence type="predicted"/>
<gene>
    <name evidence="1" type="ORF">EZS28_041268</name>
</gene>
<evidence type="ECO:0000313" key="2">
    <source>
        <dbReference type="Proteomes" id="UP000324800"/>
    </source>
</evidence>
<accession>A0A5J4U0I4</accession>
<evidence type="ECO:0000313" key="1">
    <source>
        <dbReference type="EMBL" id="KAA6363205.1"/>
    </source>
</evidence>
<sequence length="155" mass="17873">MNVMTRVQLEDYTIRSYLAADLIHRLATPILKTGLLANTRNMYKGSVYGHTNLSAWLWHLEERFSFVRYLFARGTANSVAKLRLNSLKSSITQTEQSNVVSYQATLLSVTIENLMSYWQTRSHQSSLDQDCLVSKIEVQKVEVHLRDLCYPQKTN</sequence>
<dbReference type="EMBL" id="SNRW01023208">
    <property type="protein sequence ID" value="KAA6363205.1"/>
    <property type="molecule type" value="Genomic_DNA"/>
</dbReference>
<comment type="caution">
    <text evidence="1">The sequence shown here is derived from an EMBL/GenBank/DDBJ whole genome shotgun (WGS) entry which is preliminary data.</text>
</comment>
<organism evidence="1 2">
    <name type="scientific">Streblomastix strix</name>
    <dbReference type="NCBI Taxonomy" id="222440"/>
    <lineage>
        <taxon>Eukaryota</taxon>
        <taxon>Metamonada</taxon>
        <taxon>Preaxostyla</taxon>
        <taxon>Oxymonadida</taxon>
        <taxon>Streblomastigidae</taxon>
        <taxon>Streblomastix</taxon>
    </lineage>
</organism>
<protein>
    <submittedName>
        <fullName evidence="1">Uncharacterized protein</fullName>
    </submittedName>
</protein>
<dbReference type="Proteomes" id="UP000324800">
    <property type="component" value="Unassembled WGS sequence"/>
</dbReference>
<dbReference type="AlphaFoldDB" id="A0A5J4U0I4"/>